<dbReference type="CDD" id="cd00448">
    <property type="entry name" value="YjgF_YER057c_UK114_family"/>
    <property type="match status" value="1"/>
</dbReference>
<reference evidence="2" key="1">
    <citation type="journal article" date="2019" name="Int. J. Syst. Evol. Microbiol.">
        <title>The Global Catalogue of Microorganisms (GCM) 10K type strain sequencing project: providing services to taxonomists for standard genome sequencing and annotation.</title>
        <authorList>
            <consortium name="The Broad Institute Genomics Platform"/>
            <consortium name="The Broad Institute Genome Sequencing Center for Infectious Disease"/>
            <person name="Wu L."/>
            <person name="Ma J."/>
        </authorList>
    </citation>
    <scope>NUCLEOTIDE SEQUENCE [LARGE SCALE GENOMIC DNA]</scope>
    <source>
        <strain evidence="2">JCM 17695</strain>
    </source>
</reference>
<keyword evidence="1" id="KW-0378">Hydrolase</keyword>
<dbReference type="InterPro" id="IPR035959">
    <property type="entry name" value="RutC-like_sf"/>
</dbReference>
<keyword evidence="2" id="KW-1185">Reference proteome</keyword>
<dbReference type="Pfam" id="PF01042">
    <property type="entry name" value="Ribonuc_L-PSP"/>
    <property type="match status" value="1"/>
</dbReference>
<dbReference type="Proteomes" id="UP001596512">
    <property type="component" value="Unassembled WGS sequence"/>
</dbReference>
<gene>
    <name evidence="1" type="ORF">ACFQV2_20920</name>
</gene>
<evidence type="ECO:0000313" key="1">
    <source>
        <dbReference type="EMBL" id="MFC7615598.1"/>
    </source>
</evidence>
<evidence type="ECO:0000313" key="2">
    <source>
        <dbReference type="Proteomes" id="UP001596512"/>
    </source>
</evidence>
<organism evidence="1 2">
    <name type="scientific">Actinokineospora soli</name>
    <dbReference type="NCBI Taxonomy" id="1048753"/>
    <lineage>
        <taxon>Bacteria</taxon>
        <taxon>Bacillati</taxon>
        <taxon>Actinomycetota</taxon>
        <taxon>Actinomycetes</taxon>
        <taxon>Pseudonocardiales</taxon>
        <taxon>Pseudonocardiaceae</taxon>
        <taxon>Actinokineospora</taxon>
    </lineage>
</organism>
<sequence length="125" mass="13823">MEIARVDPPGSDDPGITNGVVVTGAQRWLYITAQPPFLDDHTVPEGFEAQYRAVWANLVKVLKEAGMGVENLVKVNTYLARRSDREANSLLRQEMLGAHKVAMCIIIADMWDESWLLEIDAVAAA</sequence>
<dbReference type="Gene3D" id="3.30.1330.40">
    <property type="entry name" value="RutC-like"/>
    <property type="match status" value="1"/>
</dbReference>
<dbReference type="InterPro" id="IPR006175">
    <property type="entry name" value="YjgF/YER057c/UK114"/>
</dbReference>
<accession>A0ABW2TS40</accession>
<dbReference type="SUPFAM" id="SSF55298">
    <property type="entry name" value="YjgF-like"/>
    <property type="match status" value="1"/>
</dbReference>
<dbReference type="GO" id="GO:0016787">
    <property type="term" value="F:hydrolase activity"/>
    <property type="evidence" value="ECO:0007669"/>
    <property type="project" value="UniProtKB-KW"/>
</dbReference>
<dbReference type="EC" id="3.5.-.-" evidence="1"/>
<proteinExistence type="predicted"/>
<protein>
    <submittedName>
        <fullName evidence="1">RidA family protein</fullName>
        <ecNumber evidence="1">3.5.-.-</ecNumber>
    </submittedName>
</protein>
<comment type="caution">
    <text evidence="1">The sequence shown here is derived from an EMBL/GenBank/DDBJ whole genome shotgun (WGS) entry which is preliminary data.</text>
</comment>
<name>A0ABW2TS40_9PSEU</name>
<dbReference type="EMBL" id="JBHTEY010000004">
    <property type="protein sequence ID" value="MFC7615598.1"/>
    <property type="molecule type" value="Genomic_DNA"/>
</dbReference>